<feature type="region of interest" description="Disordered" evidence="1">
    <location>
        <begin position="134"/>
        <end position="249"/>
    </location>
</feature>
<feature type="compositionally biased region" description="Basic and acidic residues" evidence="1">
    <location>
        <begin position="165"/>
        <end position="192"/>
    </location>
</feature>
<evidence type="ECO:0000313" key="2">
    <source>
        <dbReference type="EMBL" id="KAE9388256.1"/>
    </source>
</evidence>
<name>A0A6A4GS48_9AGAR</name>
<evidence type="ECO:0000313" key="3">
    <source>
        <dbReference type="Proteomes" id="UP000799118"/>
    </source>
</evidence>
<organism evidence="2 3">
    <name type="scientific">Gymnopus androsaceus JB14</name>
    <dbReference type="NCBI Taxonomy" id="1447944"/>
    <lineage>
        <taxon>Eukaryota</taxon>
        <taxon>Fungi</taxon>
        <taxon>Dikarya</taxon>
        <taxon>Basidiomycota</taxon>
        <taxon>Agaricomycotina</taxon>
        <taxon>Agaricomycetes</taxon>
        <taxon>Agaricomycetidae</taxon>
        <taxon>Agaricales</taxon>
        <taxon>Marasmiineae</taxon>
        <taxon>Omphalotaceae</taxon>
        <taxon>Gymnopus</taxon>
    </lineage>
</organism>
<feature type="compositionally biased region" description="Basic and acidic residues" evidence="1">
    <location>
        <begin position="134"/>
        <end position="154"/>
    </location>
</feature>
<accession>A0A6A4GS48</accession>
<gene>
    <name evidence="2" type="ORF">BT96DRAFT_741555</name>
</gene>
<sequence>ELRSTDLSYLISNSPMKAAHSLPDLQTFQLSPVKTARTAILDVLEWEPRTRRESCLLEALQMQTARLALAKGQTIVLQGQAVLQQLYAKRVRTQLAAKEEKAVKKGKGKGKHLKDGLPRLLTGEAYFQHVVQHEEAMKEKEREKDARKKARESQAAEMVLWEQADQERRERNEERTHAWRDALERWEADRKVAKSQGARLKEWDQQIPKPKARDPQFAPEPMVPKPKISKKATASEPEEEEGEEIDIDE</sequence>
<feature type="non-terminal residue" evidence="2">
    <location>
        <position position="249"/>
    </location>
</feature>
<dbReference type="EMBL" id="ML769753">
    <property type="protein sequence ID" value="KAE9388256.1"/>
    <property type="molecule type" value="Genomic_DNA"/>
</dbReference>
<proteinExistence type="predicted"/>
<feature type="compositionally biased region" description="Acidic residues" evidence="1">
    <location>
        <begin position="236"/>
        <end position="249"/>
    </location>
</feature>
<protein>
    <submittedName>
        <fullName evidence="2">Uncharacterized protein</fullName>
    </submittedName>
</protein>
<evidence type="ECO:0000256" key="1">
    <source>
        <dbReference type="SAM" id="MobiDB-lite"/>
    </source>
</evidence>
<feature type="non-terminal residue" evidence="2">
    <location>
        <position position="1"/>
    </location>
</feature>
<keyword evidence="3" id="KW-1185">Reference proteome</keyword>
<dbReference type="AlphaFoldDB" id="A0A6A4GS48"/>
<dbReference type="Proteomes" id="UP000799118">
    <property type="component" value="Unassembled WGS sequence"/>
</dbReference>
<reference evidence="2" key="1">
    <citation type="journal article" date="2019" name="Environ. Microbiol.">
        <title>Fungal ecological strategies reflected in gene transcription - a case study of two litter decomposers.</title>
        <authorList>
            <person name="Barbi F."/>
            <person name="Kohler A."/>
            <person name="Barry K."/>
            <person name="Baskaran P."/>
            <person name="Daum C."/>
            <person name="Fauchery L."/>
            <person name="Ihrmark K."/>
            <person name="Kuo A."/>
            <person name="LaButti K."/>
            <person name="Lipzen A."/>
            <person name="Morin E."/>
            <person name="Grigoriev I.V."/>
            <person name="Henrissat B."/>
            <person name="Lindahl B."/>
            <person name="Martin F."/>
        </authorList>
    </citation>
    <scope>NUCLEOTIDE SEQUENCE</scope>
    <source>
        <strain evidence="2">JB14</strain>
    </source>
</reference>
<dbReference type="OrthoDB" id="2917041at2759"/>